<dbReference type="AlphaFoldDB" id="A0A318HE20"/>
<proteinExistence type="inferred from homology"/>
<comment type="similarity">
    <text evidence="2">Belongs to the EspG family.</text>
</comment>
<name>A0A318HE20_9MYCO</name>
<evidence type="ECO:0000313" key="6">
    <source>
        <dbReference type="Proteomes" id="UP000247781"/>
    </source>
</evidence>
<accession>A0A318HE20</accession>
<gene>
    <name evidence="5" type="ORF">C8E89_12327</name>
</gene>
<keyword evidence="3" id="KW-0963">Cytoplasm</keyword>
<evidence type="ECO:0000313" key="5">
    <source>
        <dbReference type="EMBL" id="PXX03225.1"/>
    </source>
</evidence>
<comment type="subcellular location">
    <subcellularLocation>
        <location evidence="1">Cytoplasm</location>
    </subcellularLocation>
</comment>
<keyword evidence="6" id="KW-1185">Reference proteome</keyword>
<evidence type="ECO:0000256" key="3">
    <source>
        <dbReference type="ARBA" id="ARBA00022490"/>
    </source>
</evidence>
<dbReference type="GO" id="GO:0005737">
    <property type="term" value="C:cytoplasm"/>
    <property type="evidence" value="ECO:0007669"/>
    <property type="project" value="UniProtKB-SubCell"/>
</dbReference>
<dbReference type="Pfam" id="PF14011">
    <property type="entry name" value="ESX-1_EspG"/>
    <property type="match status" value="1"/>
</dbReference>
<evidence type="ECO:0000256" key="2">
    <source>
        <dbReference type="ARBA" id="ARBA00006411"/>
    </source>
</evidence>
<keyword evidence="4" id="KW-0143">Chaperone</keyword>
<dbReference type="Proteomes" id="UP000247781">
    <property type="component" value="Unassembled WGS sequence"/>
</dbReference>
<dbReference type="InterPro" id="IPR025734">
    <property type="entry name" value="EspG"/>
</dbReference>
<dbReference type="EMBL" id="QJJU01000023">
    <property type="protein sequence ID" value="PXX03225.1"/>
    <property type="molecule type" value="Genomic_DNA"/>
</dbReference>
<sequence>MALITTVGGVWTLQALLGVETMPAVLRIKPFVPSVHESLIVETTTGPLPLNETGEYLGLVQAGVIDATGHVDDVVRDWMTVLGRPGRQAVLSIRRPAGEEHGTPIVHERAVVVCRHRRWMAMAARDGDEVVIDAVGETDSPDEQVQLMCAPLLAALGQAPPAPIEGVNLPADLLASTLAHTTSSGRDAIAAALARLGLQPAQAEVLTAATRPDESAMAVVAVVDHGISHHVHPWVLTVADTDYGRISMTTTVAADGKTWMSVWPASNAALHNDLTELLSLPRAA</sequence>
<reference evidence="6" key="1">
    <citation type="submission" date="2018-05" db="EMBL/GenBank/DDBJ databases">
        <authorList>
            <person name="Deangelis K."/>
            <person name="Huntemann M."/>
            <person name="Clum A."/>
            <person name="Pillay M."/>
            <person name="Palaniappan K."/>
            <person name="Varghese N."/>
            <person name="Mikhailova N."/>
            <person name="Stamatis D."/>
            <person name="Reddy T."/>
            <person name="Daum C."/>
            <person name="Shapiro N."/>
            <person name="Ivanova N."/>
            <person name="Kyrpides N."/>
            <person name="Woyke T."/>
        </authorList>
    </citation>
    <scope>NUCLEOTIDE SEQUENCE [LARGE SCALE GENOMIC DNA]</scope>
    <source>
        <strain evidence="6">GAS496</strain>
    </source>
</reference>
<dbReference type="RefSeq" id="WP_110318997.1">
    <property type="nucleotide sequence ID" value="NZ_QJJU01000023.1"/>
</dbReference>
<comment type="caution">
    <text evidence="5">The sequence shown here is derived from an EMBL/GenBank/DDBJ whole genome shotgun (WGS) entry which is preliminary data.</text>
</comment>
<dbReference type="OrthoDB" id="4525561at2"/>
<organism evidence="5 6">
    <name type="scientific">Mycolicibacterium moriokaense</name>
    <dbReference type="NCBI Taxonomy" id="39691"/>
    <lineage>
        <taxon>Bacteria</taxon>
        <taxon>Bacillati</taxon>
        <taxon>Actinomycetota</taxon>
        <taxon>Actinomycetes</taxon>
        <taxon>Mycobacteriales</taxon>
        <taxon>Mycobacteriaceae</taxon>
        <taxon>Mycolicibacterium</taxon>
    </lineage>
</organism>
<reference evidence="5 6" key="2">
    <citation type="submission" date="2018-06" db="EMBL/GenBank/DDBJ databases">
        <title>Sequencing of bacterial isolates from soil warming experiment in Harvard Forest, Massachusetts, USA.</title>
        <authorList>
            <person name="Deangelis K.PhD."/>
        </authorList>
    </citation>
    <scope>NUCLEOTIDE SEQUENCE [LARGE SCALE GENOMIC DNA]</scope>
    <source>
        <strain evidence="5 6">GAS496</strain>
    </source>
</reference>
<evidence type="ECO:0000256" key="4">
    <source>
        <dbReference type="ARBA" id="ARBA00023186"/>
    </source>
</evidence>
<evidence type="ECO:0000256" key="1">
    <source>
        <dbReference type="ARBA" id="ARBA00004496"/>
    </source>
</evidence>
<protein>
    <submittedName>
        <fullName evidence="5">ESAT-6 protein secretion system EspG family protein</fullName>
    </submittedName>
</protein>